<reference evidence="1 2" key="1">
    <citation type="journal article" date="2018" name="Biotechnol. Adv.">
        <title>Improved genomic resources and new bioinformatic workflow for the carcinogenic parasite Clonorchis sinensis: Biotechnological implications.</title>
        <authorList>
            <person name="Wang D."/>
            <person name="Korhonen P.K."/>
            <person name="Gasser R.B."/>
            <person name="Young N.D."/>
        </authorList>
    </citation>
    <scope>NUCLEOTIDE SEQUENCE [LARGE SCALE GENOMIC DNA]</scope>
    <source>
        <strain evidence="1">Cs-k2</strain>
    </source>
</reference>
<evidence type="ECO:0000313" key="2">
    <source>
        <dbReference type="Proteomes" id="UP000286415"/>
    </source>
</evidence>
<keyword evidence="2" id="KW-1185">Reference proteome</keyword>
<organism evidence="1 2">
    <name type="scientific">Clonorchis sinensis</name>
    <name type="common">Chinese liver fluke</name>
    <dbReference type="NCBI Taxonomy" id="79923"/>
    <lineage>
        <taxon>Eukaryota</taxon>
        <taxon>Metazoa</taxon>
        <taxon>Spiralia</taxon>
        <taxon>Lophotrochozoa</taxon>
        <taxon>Platyhelminthes</taxon>
        <taxon>Trematoda</taxon>
        <taxon>Digenea</taxon>
        <taxon>Opisthorchiida</taxon>
        <taxon>Opisthorchiata</taxon>
        <taxon>Opisthorchiidae</taxon>
        <taxon>Clonorchis</taxon>
    </lineage>
</organism>
<name>A0A419QHJ6_CLOSI</name>
<reference evidence="1 2" key="2">
    <citation type="journal article" date="2021" name="Genomics">
        <title>High-quality reference genome for Clonorchis sinensis.</title>
        <authorList>
            <person name="Young N.D."/>
            <person name="Stroehlein A.J."/>
            <person name="Kinkar L."/>
            <person name="Wang T."/>
            <person name="Sohn W.M."/>
            <person name="Chang B.C.H."/>
            <person name="Kaur P."/>
            <person name="Weisz D."/>
            <person name="Dudchenko O."/>
            <person name="Aiden E.L."/>
            <person name="Korhonen P.K."/>
            <person name="Gasser R.B."/>
        </authorList>
    </citation>
    <scope>NUCLEOTIDE SEQUENCE [LARGE SCALE GENOMIC DNA]</scope>
    <source>
        <strain evidence="1">Cs-k2</strain>
    </source>
</reference>
<evidence type="ECO:0000313" key="1">
    <source>
        <dbReference type="EMBL" id="KAG5443148.1"/>
    </source>
</evidence>
<protein>
    <submittedName>
        <fullName evidence="1">Uncharacterized protein</fullName>
    </submittedName>
</protein>
<proteinExistence type="predicted"/>
<dbReference type="Proteomes" id="UP000286415">
    <property type="component" value="Unassembled WGS sequence"/>
</dbReference>
<gene>
    <name evidence="1" type="ORF">CSKR_108520</name>
</gene>
<accession>A0A419QHJ6</accession>
<dbReference type="EMBL" id="NIRI02000056">
    <property type="protein sequence ID" value="KAG5443148.1"/>
    <property type="molecule type" value="Genomic_DNA"/>
</dbReference>
<comment type="caution">
    <text evidence="1">The sequence shown here is derived from an EMBL/GenBank/DDBJ whole genome shotgun (WGS) entry which is preliminary data.</text>
</comment>
<sequence>MSLLENEMDSQTSVLVEKLVFIRPSFFWWSIRWQLICSSSLVIGLQTFRPQSRRHRQCAVE</sequence>
<dbReference type="AlphaFoldDB" id="A0A419QHJ6"/>
<dbReference type="InParanoid" id="A0A419QHJ6"/>